<protein>
    <submittedName>
        <fullName evidence="2">GNAT family N-acetyltransferase</fullName>
    </submittedName>
</protein>
<dbReference type="SUPFAM" id="SSF55729">
    <property type="entry name" value="Acyl-CoA N-acyltransferases (Nat)"/>
    <property type="match status" value="1"/>
</dbReference>
<organism evidence="2 3">
    <name type="scientific">Laspinema palackyanum D2a</name>
    <dbReference type="NCBI Taxonomy" id="2953684"/>
    <lineage>
        <taxon>Bacteria</taxon>
        <taxon>Bacillati</taxon>
        <taxon>Cyanobacteriota</taxon>
        <taxon>Cyanophyceae</taxon>
        <taxon>Oscillatoriophycideae</taxon>
        <taxon>Oscillatoriales</taxon>
        <taxon>Laspinemataceae</taxon>
        <taxon>Laspinema</taxon>
        <taxon>Laspinema palackyanum</taxon>
    </lineage>
</organism>
<dbReference type="EMBL" id="JAMXFF010000010">
    <property type="protein sequence ID" value="MCT7966403.1"/>
    <property type="molecule type" value="Genomic_DNA"/>
</dbReference>
<keyword evidence="3" id="KW-1185">Reference proteome</keyword>
<dbReference type="PROSITE" id="PS51186">
    <property type="entry name" value="GNAT"/>
    <property type="match status" value="1"/>
</dbReference>
<feature type="domain" description="N-acetyltransferase" evidence="1">
    <location>
        <begin position="5"/>
        <end position="164"/>
    </location>
</feature>
<reference evidence="2 3" key="1">
    <citation type="journal article" date="2022" name="Front. Microbiol.">
        <title>High genomic differentiation and limited gene flow indicate recent cryptic speciation within the genus Laspinema (cyanobacteria).</title>
        <authorList>
            <person name="Stanojkovic A."/>
            <person name="Skoupy S."/>
            <person name="Skaloud P."/>
            <person name="Dvorak P."/>
        </authorList>
    </citation>
    <scope>NUCLEOTIDE SEQUENCE [LARGE SCALE GENOMIC DNA]</scope>
    <source>
        <strain evidence="2 3">D2a</strain>
    </source>
</reference>
<proteinExistence type="predicted"/>
<gene>
    <name evidence="2" type="ORF">NG799_08665</name>
</gene>
<evidence type="ECO:0000313" key="3">
    <source>
        <dbReference type="Proteomes" id="UP001525890"/>
    </source>
</evidence>
<evidence type="ECO:0000259" key="1">
    <source>
        <dbReference type="PROSITE" id="PS51186"/>
    </source>
</evidence>
<name>A0ABT2MNU5_9CYAN</name>
<accession>A0ABT2MNU5</accession>
<dbReference type="InterPro" id="IPR000182">
    <property type="entry name" value="GNAT_dom"/>
</dbReference>
<sequence length="212" mass="24360">MLEIVQLTDINHPDFQGALEIYLDSFPPCERQPLEILETRLSNQLYQWFVAKAENQVVGIALIYPLKPTPFILLDYLGTDKNYRSRGIGRMLMSHLINLLNNQQNTLLIEVENPQFCEDSEQAERRIKFYQNNGAKILQSVRYVLPPLSGEVPTEMLLMMVPAELGGQLPGKQVKQLIEQVYQEMYDRPSEDALLRSFIEEVPDVVSLVHLS</sequence>
<dbReference type="Pfam" id="PF00583">
    <property type="entry name" value="Acetyltransf_1"/>
    <property type="match status" value="1"/>
</dbReference>
<dbReference type="CDD" id="cd04301">
    <property type="entry name" value="NAT_SF"/>
    <property type="match status" value="1"/>
</dbReference>
<evidence type="ECO:0000313" key="2">
    <source>
        <dbReference type="EMBL" id="MCT7966403.1"/>
    </source>
</evidence>
<dbReference type="RefSeq" id="WP_368006047.1">
    <property type="nucleotide sequence ID" value="NZ_JAMXFF010000010.1"/>
</dbReference>
<dbReference type="InterPro" id="IPR016181">
    <property type="entry name" value="Acyl_CoA_acyltransferase"/>
</dbReference>
<dbReference type="Gene3D" id="3.40.630.30">
    <property type="match status" value="1"/>
</dbReference>
<dbReference type="Proteomes" id="UP001525890">
    <property type="component" value="Unassembled WGS sequence"/>
</dbReference>
<comment type="caution">
    <text evidence="2">The sequence shown here is derived from an EMBL/GenBank/DDBJ whole genome shotgun (WGS) entry which is preliminary data.</text>
</comment>